<evidence type="ECO:0000313" key="2">
    <source>
        <dbReference type="Proteomes" id="UP000540685"/>
    </source>
</evidence>
<keyword evidence="2" id="KW-1185">Reference proteome</keyword>
<dbReference type="Proteomes" id="UP000540685">
    <property type="component" value="Unassembled WGS sequence"/>
</dbReference>
<gene>
    <name evidence="1" type="ORF">F4562_006948</name>
</gene>
<comment type="caution">
    <text evidence="1">The sequence shown here is derived from an EMBL/GenBank/DDBJ whole genome shotgun (WGS) entry which is preliminary data.</text>
</comment>
<proteinExistence type="predicted"/>
<protein>
    <submittedName>
        <fullName evidence="1">Uncharacterized protein</fullName>
    </submittedName>
</protein>
<dbReference type="EMBL" id="JACHMP010000002">
    <property type="protein sequence ID" value="MBB5823799.1"/>
    <property type="molecule type" value="Genomic_DNA"/>
</dbReference>
<organism evidence="1 2">
    <name type="scientific">Streptosporangium becharense</name>
    <dbReference type="NCBI Taxonomy" id="1816182"/>
    <lineage>
        <taxon>Bacteria</taxon>
        <taxon>Bacillati</taxon>
        <taxon>Actinomycetota</taxon>
        <taxon>Actinomycetes</taxon>
        <taxon>Streptosporangiales</taxon>
        <taxon>Streptosporangiaceae</taxon>
        <taxon>Streptosporangium</taxon>
    </lineage>
</organism>
<sequence length="30" mass="3296">MSVREPGPVDGLPDPLAYELERTLECAAYC</sequence>
<accession>A0A7W9MKQ8</accession>
<evidence type="ECO:0000313" key="1">
    <source>
        <dbReference type="EMBL" id="MBB5823799.1"/>
    </source>
</evidence>
<reference evidence="1 2" key="1">
    <citation type="submission" date="2020-08" db="EMBL/GenBank/DDBJ databases">
        <title>Sequencing the genomes of 1000 actinobacteria strains.</title>
        <authorList>
            <person name="Klenk H.-P."/>
        </authorList>
    </citation>
    <scope>NUCLEOTIDE SEQUENCE [LARGE SCALE GENOMIC DNA]</scope>
    <source>
        <strain evidence="1 2">DSM 46887</strain>
    </source>
</reference>
<dbReference type="AlphaFoldDB" id="A0A7W9MKQ8"/>
<name>A0A7W9MKQ8_9ACTN</name>